<keyword evidence="1" id="KW-0472">Membrane</keyword>
<organism evidence="2 3">
    <name type="scientific">Dreissena polymorpha</name>
    <name type="common">Zebra mussel</name>
    <name type="synonym">Mytilus polymorpha</name>
    <dbReference type="NCBI Taxonomy" id="45954"/>
    <lineage>
        <taxon>Eukaryota</taxon>
        <taxon>Metazoa</taxon>
        <taxon>Spiralia</taxon>
        <taxon>Lophotrochozoa</taxon>
        <taxon>Mollusca</taxon>
        <taxon>Bivalvia</taxon>
        <taxon>Autobranchia</taxon>
        <taxon>Heteroconchia</taxon>
        <taxon>Euheterodonta</taxon>
        <taxon>Imparidentia</taxon>
        <taxon>Neoheterodontei</taxon>
        <taxon>Myida</taxon>
        <taxon>Dreissenoidea</taxon>
        <taxon>Dreissenidae</taxon>
        <taxon>Dreissena</taxon>
    </lineage>
</organism>
<keyword evidence="1" id="KW-1133">Transmembrane helix</keyword>
<keyword evidence="1" id="KW-0812">Transmembrane</keyword>
<dbReference type="EMBL" id="JAIWYP010000002">
    <property type="protein sequence ID" value="KAH3869902.1"/>
    <property type="molecule type" value="Genomic_DNA"/>
</dbReference>
<name>A0A9D4M303_DREPO</name>
<dbReference type="AlphaFoldDB" id="A0A9D4M303"/>
<feature type="transmembrane region" description="Helical" evidence="1">
    <location>
        <begin position="21"/>
        <end position="48"/>
    </location>
</feature>
<gene>
    <name evidence="2" type="ORF">DPMN_033076</name>
</gene>
<accession>A0A9D4M303</accession>
<evidence type="ECO:0000256" key="1">
    <source>
        <dbReference type="SAM" id="Phobius"/>
    </source>
</evidence>
<reference evidence="2" key="2">
    <citation type="submission" date="2020-11" db="EMBL/GenBank/DDBJ databases">
        <authorList>
            <person name="McCartney M.A."/>
            <person name="Auch B."/>
            <person name="Kono T."/>
            <person name="Mallez S."/>
            <person name="Becker A."/>
            <person name="Gohl D.M."/>
            <person name="Silverstein K.A.T."/>
            <person name="Koren S."/>
            <person name="Bechman K.B."/>
            <person name="Herman A."/>
            <person name="Abrahante J.E."/>
            <person name="Garbe J."/>
        </authorList>
    </citation>
    <scope>NUCLEOTIDE SEQUENCE</scope>
    <source>
        <strain evidence="2">Duluth1</strain>
        <tissue evidence="2">Whole animal</tissue>
    </source>
</reference>
<keyword evidence="3" id="KW-1185">Reference proteome</keyword>
<sequence length="50" mass="5250">MMIVLAVTRISKKQGQGHQSVASIGGVPNLFGVCVYAFMSSLAAVAHYPN</sequence>
<reference evidence="2" key="1">
    <citation type="journal article" date="2019" name="bioRxiv">
        <title>The Genome of the Zebra Mussel, Dreissena polymorpha: A Resource for Invasive Species Research.</title>
        <authorList>
            <person name="McCartney M.A."/>
            <person name="Auch B."/>
            <person name="Kono T."/>
            <person name="Mallez S."/>
            <person name="Zhang Y."/>
            <person name="Obille A."/>
            <person name="Becker A."/>
            <person name="Abrahante J.E."/>
            <person name="Garbe J."/>
            <person name="Badalamenti J.P."/>
            <person name="Herman A."/>
            <person name="Mangelson H."/>
            <person name="Liachko I."/>
            <person name="Sullivan S."/>
            <person name="Sone E.D."/>
            <person name="Koren S."/>
            <person name="Silverstein K.A.T."/>
            <person name="Beckman K.B."/>
            <person name="Gohl D.M."/>
        </authorList>
    </citation>
    <scope>NUCLEOTIDE SEQUENCE</scope>
    <source>
        <strain evidence="2">Duluth1</strain>
        <tissue evidence="2">Whole animal</tissue>
    </source>
</reference>
<protein>
    <submittedName>
        <fullName evidence="2">Uncharacterized protein</fullName>
    </submittedName>
</protein>
<comment type="caution">
    <text evidence="2">The sequence shown here is derived from an EMBL/GenBank/DDBJ whole genome shotgun (WGS) entry which is preliminary data.</text>
</comment>
<dbReference type="Proteomes" id="UP000828390">
    <property type="component" value="Unassembled WGS sequence"/>
</dbReference>
<evidence type="ECO:0000313" key="3">
    <source>
        <dbReference type="Proteomes" id="UP000828390"/>
    </source>
</evidence>
<evidence type="ECO:0000313" key="2">
    <source>
        <dbReference type="EMBL" id="KAH3869902.1"/>
    </source>
</evidence>
<proteinExistence type="predicted"/>